<dbReference type="Proteomes" id="UP001301769">
    <property type="component" value="Unassembled WGS sequence"/>
</dbReference>
<reference evidence="3" key="2">
    <citation type="submission" date="2023-05" db="EMBL/GenBank/DDBJ databases">
        <authorList>
            <consortium name="Lawrence Berkeley National Laboratory"/>
            <person name="Steindorff A."/>
            <person name="Hensen N."/>
            <person name="Bonometti L."/>
            <person name="Westerberg I."/>
            <person name="Brannstrom I.O."/>
            <person name="Guillou S."/>
            <person name="Cros-Aarteil S."/>
            <person name="Calhoun S."/>
            <person name="Haridas S."/>
            <person name="Kuo A."/>
            <person name="Mondo S."/>
            <person name="Pangilinan J."/>
            <person name="Riley R."/>
            <person name="Labutti K."/>
            <person name="Andreopoulos B."/>
            <person name="Lipzen A."/>
            <person name="Chen C."/>
            <person name="Yanf M."/>
            <person name="Daum C."/>
            <person name="Ng V."/>
            <person name="Clum A."/>
            <person name="Ohm R."/>
            <person name="Martin F."/>
            <person name="Silar P."/>
            <person name="Natvig D."/>
            <person name="Lalanne C."/>
            <person name="Gautier V."/>
            <person name="Ament-Velasquez S.L."/>
            <person name="Kruys A."/>
            <person name="Hutchinson M.I."/>
            <person name="Powell A.J."/>
            <person name="Barry K."/>
            <person name="Miller A.N."/>
            <person name="Grigoriev I.V."/>
            <person name="Debuchy R."/>
            <person name="Gladieux P."/>
            <person name="Thoren M.H."/>
            <person name="Johannesson H."/>
        </authorList>
    </citation>
    <scope>NUCLEOTIDE SEQUENCE</scope>
    <source>
        <strain evidence="3">PSN293</strain>
    </source>
</reference>
<feature type="domain" description="2EXR" evidence="2">
    <location>
        <begin position="7"/>
        <end position="133"/>
    </location>
</feature>
<keyword evidence="4" id="KW-1185">Reference proteome</keyword>
<dbReference type="PANTHER" id="PTHR35910">
    <property type="entry name" value="2EXR DOMAIN-CONTAINING PROTEIN"/>
    <property type="match status" value="1"/>
</dbReference>
<dbReference type="Pfam" id="PF20150">
    <property type="entry name" value="2EXR"/>
    <property type="match status" value="1"/>
</dbReference>
<gene>
    <name evidence="3" type="ORF">QBC37DRAFT_424676</name>
</gene>
<reference evidence="3" key="1">
    <citation type="journal article" date="2023" name="Mol. Phylogenet. Evol.">
        <title>Genome-scale phylogeny and comparative genomics of the fungal order Sordariales.</title>
        <authorList>
            <person name="Hensen N."/>
            <person name="Bonometti L."/>
            <person name="Westerberg I."/>
            <person name="Brannstrom I.O."/>
            <person name="Guillou S."/>
            <person name="Cros-Aarteil S."/>
            <person name="Calhoun S."/>
            <person name="Haridas S."/>
            <person name="Kuo A."/>
            <person name="Mondo S."/>
            <person name="Pangilinan J."/>
            <person name="Riley R."/>
            <person name="LaButti K."/>
            <person name="Andreopoulos B."/>
            <person name="Lipzen A."/>
            <person name="Chen C."/>
            <person name="Yan M."/>
            <person name="Daum C."/>
            <person name="Ng V."/>
            <person name="Clum A."/>
            <person name="Steindorff A."/>
            <person name="Ohm R.A."/>
            <person name="Martin F."/>
            <person name="Silar P."/>
            <person name="Natvig D.O."/>
            <person name="Lalanne C."/>
            <person name="Gautier V."/>
            <person name="Ament-Velasquez S.L."/>
            <person name="Kruys A."/>
            <person name="Hutchinson M.I."/>
            <person name="Powell A.J."/>
            <person name="Barry K."/>
            <person name="Miller A.N."/>
            <person name="Grigoriev I.V."/>
            <person name="Debuchy R."/>
            <person name="Gladieux P."/>
            <person name="Hiltunen Thoren M."/>
            <person name="Johannesson H."/>
        </authorList>
    </citation>
    <scope>NUCLEOTIDE SEQUENCE</scope>
    <source>
        <strain evidence="3">PSN293</strain>
    </source>
</reference>
<dbReference type="PANTHER" id="PTHR35910:SF6">
    <property type="entry name" value="2EXR DOMAIN-CONTAINING PROTEIN"/>
    <property type="match status" value="1"/>
</dbReference>
<organism evidence="3 4">
    <name type="scientific">Rhypophila decipiens</name>
    <dbReference type="NCBI Taxonomy" id="261697"/>
    <lineage>
        <taxon>Eukaryota</taxon>
        <taxon>Fungi</taxon>
        <taxon>Dikarya</taxon>
        <taxon>Ascomycota</taxon>
        <taxon>Pezizomycotina</taxon>
        <taxon>Sordariomycetes</taxon>
        <taxon>Sordariomycetidae</taxon>
        <taxon>Sordariales</taxon>
        <taxon>Naviculisporaceae</taxon>
        <taxon>Rhypophila</taxon>
    </lineage>
</organism>
<accession>A0AAN6Y5J7</accession>
<comment type="caution">
    <text evidence="3">The sequence shown here is derived from an EMBL/GenBank/DDBJ whole genome shotgun (WGS) entry which is preliminary data.</text>
</comment>
<evidence type="ECO:0000313" key="3">
    <source>
        <dbReference type="EMBL" id="KAK4212621.1"/>
    </source>
</evidence>
<feature type="compositionally biased region" description="Polar residues" evidence="1">
    <location>
        <begin position="89"/>
        <end position="98"/>
    </location>
</feature>
<dbReference type="InterPro" id="IPR045518">
    <property type="entry name" value="2EXR"/>
</dbReference>
<sequence>MAENSIFHFFPYLPVELQDEIWSFAAASAIRSIASTSEVCIVTPLAIVDDHWLPVPSFVRFTVDTAWPSLAHVCRNSRDALFRSSGFTMRQHTPSQLSEDGRDKDGTPTTSNRAKDKKMLVPFRLFNPEIDTLYWTAYQQPVMIEFFRSCEMNEGLDTSIRSIAVDVGTTDTGLLGDLVDLLVEYAPFITDLTMVLPRGSLRAGGVAQFYDQTFCGIPAIKRCRIRHLTRSERVKMKIWGYDVKEVFTFEDHLSRQKRLLEEYVTHGGHMVMTPGPPVAPLIKSATETVKPTWNENTEQFDGLEIHLGVFEEWAGTATSTVGEHQWVEPSAIKKGDYSRLRVIPPAEQRDPFEYRPLDDEVMD</sequence>
<protein>
    <recommendedName>
        <fullName evidence="2">2EXR domain-containing protein</fullName>
    </recommendedName>
</protein>
<proteinExistence type="predicted"/>
<name>A0AAN6Y5J7_9PEZI</name>
<evidence type="ECO:0000259" key="2">
    <source>
        <dbReference type="Pfam" id="PF20150"/>
    </source>
</evidence>
<dbReference type="EMBL" id="MU858124">
    <property type="protein sequence ID" value="KAK4212621.1"/>
    <property type="molecule type" value="Genomic_DNA"/>
</dbReference>
<evidence type="ECO:0000313" key="4">
    <source>
        <dbReference type="Proteomes" id="UP001301769"/>
    </source>
</evidence>
<feature type="region of interest" description="Disordered" evidence="1">
    <location>
        <begin position="89"/>
        <end position="113"/>
    </location>
</feature>
<evidence type="ECO:0000256" key="1">
    <source>
        <dbReference type="SAM" id="MobiDB-lite"/>
    </source>
</evidence>
<dbReference type="AlphaFoldDB" id="A0AAN6Y5J7"/>